<dbReference type="Pfam" id="PF18657">
    <property type="entry name" value="YDG"/>
    <property type="match status" value="1"/>
</dbReference>
<name>A0A7Y8H2F1_9BURK</name>
<dbReference type="InterPro" id="IPR024973">
    <property type="entry name" value="ESPR"/>
</dbReference>
<dbReference type="InterPro" id="IPR041248">
    <property type="entry name" value="YDG"/>
</dbReference>
<dbReference type="PANTHER" id="PTHR12338:SF8">
    <property type="entry name" value="HEME_HEMOPEXIN-BINDING PROTEIN"/>
    <property type="match status" value="1"/>
</dbReference>
<dbReference type="InterPro" id="IPR050909">
    <property type="entry name" value="Bact_Autotransporter_VF"/>
</dbReference>
<feature type="region of interest" description="Disordered" evidence="4">
    <location>
        <begin position="702"/>
        <end position="727"/>
    </location>
</feature>
<dbReference type="SUPFAM" id="SSF51126">
    <property type="entry name" value="Pectin lyase-like"/>
    <property type="match status" value="1"/>
</dbReference>
<evidence type="ECO:0000313" key="6">
    <source>
        <dbReference type="EMBL" id="NWF48393.1"/>
    </source>
</evidence>
<gene>
    <name evidence="6" type="ORF">F3K02_24515</name>
</gene>
<dbReference type="Proteomes" id="UP000545507">
    <property type="component" value="Unassembled WGS sequence"/>
</dbReference>
<reference evidence="6 7" key="1">
    <citation type="submission" date="2019-09" db="EMBL/GenBank/DDBJ databases">
        <title>Hydrogenophaga aromatica sp. nov., isolated from a para-xylene-degrading enrichment culture.</title>
        <authorList>
            <person name="Tancsics A."/>
            <person name="Banerjee S."/>
        </authorList>
    </citation>
    <scope>NUCLEOTIDE SEQUENCE [LARGE SCALE GENOMIC DNA]</scope>
    <source>
        <strain evidence="6 7">D2P1</strain>
    </source>
</reference>
<dbReference type="RefSeq" id="WP_177139017.1">
    <property type="nucleotide sequence ID" value="NZ_VYGV01000027.1"/>
</dbReference>
<dbReference type="EMBL" id="VYGV01000027">
    <property type="protein sequence ID" value="NWF48393.1"/>
    <property type="molecule type" value="Genomic_DNA"/>
</dbReference>
<dbReference type="Pfam" id="PF05860">
    <property type="entry name" value="TPS"/>
    <property type="match status" value="1"/>
</dbReference>
<protein>
    <submittedName>
        <fullName evidence="6">Filamentous hemagglutinin N-terminal domain-containing protein</fullName>
    </submittedName>
</protein>
<evidence type="ECO:0000256" key="2">
    <source>
        <dbReference type="ARBA" id="ARBA00022525"/>
    </source>
</evidence>
<keyword evidence="3" id="KW-0732">Signal</keyword>
<accession>A0A7Y8H2F1</accession>
<keyword evidence="7" id="KW-1185">Reference proteome</keyword>
<dbReference type="Pfam" id="PF13018">
    <property type="entry name" value="ESPR"/>
    <property type="match status" value="1"/>
</dbReference>
<dbReference type="NCBIfam" id="TIGR01901">
    <property type="entry name" value="adhes_NPXG"/>
    <property type="match status" value="1"/>
</dbReference>
<keyword evidence="2" id="KW-0964">Secreted</keyword>
<comment type="subcellular location">
    <subcellularLocation>
        <location evidence="1">Secreted</location>
    </subcellularLocation>
</comment>
<evidence type="ECO:0000259" key="5">
    <source>
        <dbReference type="SMART" id="SM00912"/>
    </source>
</evidence>
<proteinExistence type="predicted"/>
<dbReference type="PANTHER" id="PTHR12338">
    <property type="entry name" value="AUTOTRANSPORTER"/>
    <property type="match status" value="1"/>
</dbReference>
<dbReference type="AlphaFoldDB" id="A0A7Y8H2F1"/>
<feature type="domain" description="Filamentous haemagglutinin FhaB/tRNA nuclease CdiA-like TPS" evidence="5">
    <location>
        <begin position="57"/>
        <end position="169"/>
    </location>
</feature>
<evidence type="ECO:0000256" key="1">
    <source>
        <dbReference type="ARBA" id="ARBA00004613"/>
    </source>
</evidence>
<feature type="compositionally biased region" description="Pro residues" evidence="4">
    <location>
        <begin position="708"/>
        <end position="727"/>
    </location>
</feature>
<organism evidence="6 7">
    <name type="scientific">Hydrogenophaga aromaticivorans</name>
    <dbReference type="NCBI Taxonomy" id="2610898"/>
    <lineage>
        <taxon>Bacteria</taxon>
        <taxon>Pseudomonadati</taxon>
        <taxon>Pseudomonadota</taxon>
        <taxon>Betaproteobacteria</taxon>
        <taxon>Burkholderiales</taxon>
        <taxon>Comamonadaceae</taxon>
        <taxon>Hydrogenophaga</taxon>
    </lineage>
</organism>
<evidence type="ECO:0000256" key="3">
    <source>
        <dbReference type="ARBA" id="ARBA00022729"/>
    </source>
</evidence>
<dbReference type="InterPro" id="IPR008638">
    <property type="entry name" value="FhaB/CdiA-like_TPS"/>
</dbReference>
<dbReference type="SMART" id="SM00912">
    <property type="entry name" value="Haemagg_act"/>
    <property type="match status" value="1"/>
</dbReference>
<evidence type="ECO:0000256" key="4">
    <source>
        <dbReference type="SAM" id="MobiDB-lite"/>
    </source>
</evidence>
<sequence length="833" mass="83724">MNHIHRSIWNRSTGTFVAVSEHARNSGKAASAGSPGGAAFRIKAVSLLVMLACGSVAMAQPTGGVVTSGNATIAGPSNQLTITQTTPNAAINWQGFGIAAGESVRFVQPDSRSIALNRVVGNDPSAIHGNLSANGTVFLINPHGILFGRGSNVNVGGLVASTLNLSDDDFEAGRYRFSGRGNGTVVNQGVIRAADGGYVALLGAGVTNQGDVVAQKGTVALAAGRSLTLDMAGDRLLSVSVDEGTVNALVENGGLLQADGGRVIMTTQAASSLMSNAVNNTGVIQARTLENRNGTILLLGGMQTGTMQVGGTLDASAPKGGDGGFIETSAASVKIASNVNVTTAAARGKTGTWLIDPLDFIIGSDPGDNISGSALSLALGDNDVIITNAPGVGNGDIFVEDAVTWGSATTLSLRASRNVNINAAITTTDGSLQVSAGNDVAVNRDISTTGGNVEISAVRDVAVNAPISATNGNVEVCCGRDITVATTGAITTVNGSILLAAGRDATVNGALSATDGNIMVCAPGDLTIGGAITVTDGSTIPAQSLDLPEGLVLSAGYGATSPGEGGTLTFEPTAPTTAVTNAPAAIYFNPVSYVPPFDYEPQFSLTEGAVLTQYMLVFPEVASKTFDGTTTATLTGLKGLPPGVTLVAGSGANAQFSSATPGVDKTVIFSGYTLDVADPNTANYAFAVPNCCGPVELRTSGDITAVDAPPPPPRPRPPAPAPVAGPLPAPAPSPLPAVIQPGVLVSEGTTVVVGNWNLPVIPVAQETPYRLTVAPLAPIGPVLLALESPAPVPQVPVAPAPIVVPVEVAPPVLVAPPAPRRVVPVRPPKQDRN</sequence>
<dbReference type="InterPro" id="IPR012334">
    <property type="entry name" value="Pectin_lyas_fold"/>
</dbReference>
<dbReference type="Gene3D" id="2.160.20.10">
    <property type="entry name" value="Single-stranded right-handed beta-helix, Pectin lyase-like"/>
    <property type="match status" value="1"/>
</dbReference>
<comment type="caution">
    <text evidence="6">The sequence shown here is derived from an EMBL/GenBank/DDBJ whole genome shotgun (WGS) entry which is preliminary data.</text>
</comment>
<evidence type="ECO:0000313" key="7">
    <source>
        <dbReference type="Proteomes" id="UP000545507"/>
    </source>
</evidence>
<dbReference type="InterPro" id="IPR011050">
    <property type="entry name" value="Pectin_lyase_fold/virulence"/>
</dbReference>
<dbReference type="GO" id="GO:0005576">
    <property type="term" value="C:extracellular region"/>
    <property type="evidence" value="ECO:0007669"/>
    <property type="project" value="UniProtKB-SubCell"/>
</dbReference>